<name>A0AB34IN84_PRYPA</name>
<evidence type="ECO:0000313" key="1">
    <source>
        <dbReference type="EMBL" id="KAL1500611.1"/>
    </source>
</evidence>
<dbReference type="EMBL" id="JBGBPQ010000023">
    <property type="protein sequence ID" value="KAL1500611.1"/>
    <property type="molecule type" value="Genomic_DNA"/>
</dbReference>
<accession>A0AB34IN84</accession>
<proteinExistence type="predicted"/>
<organism evidence="1 2">
    <name type="scientific">Prymnesium parvum</name>
    <name type="common">Toxic golden alga</name>
    <dbReference type="NCBI Taxonomy" id="97485"/>
    <lineage>
        <taxon>Eukaryota</taxon>
        <taxon>Haptista</taxon>
        <taxon>Haptophyta</taxon>
        <taxon>Prymnesiophyceae</taxon>
        <taxon>Prymnesiales</taxon>
        <taxon>Prymnesiaceae</taxon>
        <taxon>Prymnesium</taxon>
    </lineage>
</organism>
<dbReference type="Proteomes" id="UP001515480">
    <property type="component" value="Unassembled WGS sequence"/>
</dbReference>
<protein>
    <submittedName>
        <fullName evidence="1">Uncharacterized protein</fullName>
    </submittedName>
</protein>
<sequence>MLPPAACLGTARLLRPSALHLSPAVGLAATSSTVHASNLYRASAPGMLHGSLGGGYGAAALFSRQLLHSPAEGELRLATSRSRAAAYLTPPLAGHILGLSLTHAPPPTVAAALRAAGVSTNHLRGERTGVSLARFARLVELLQLALRESAATPALPLLLRCVWERAERKECLLEYALALHSHLPVLAAEFTEIDEDRVLREAWLRSRFSPSDLSRDAVDAAAMRLLQQEPRDAAEYADSLELVAADVAQAPPHPPIYPFPLPKRPYPPRISQSISEQAHAFRQPVPLRRHAYRGGAAKPDCVEQSLRELLALLLWDADARRFDTARLPSSASADLVAFFGAAADSHEGSARWFDMCQQLPRCAYLSQAPDGAPYELAPTLANLSCAAAHLLGYADVASLSDLQARWNAGVSSPALRLRVDERSGAYRPQLSDVSRHRELVSLRLEQGDHSIELRMETHPPIAIITHHRASSRWRPDVRRAHLRAWSSGLSDRSPALAALWPAVLADDMLAALPHPPTRTGGAELLAFFSARWAVHADRWLPLADGSYAEGADAFAAMARRRQAHGRMLGAVRAALSSQPLAPLLPWVLRGLPEEIDPVALALAICTRRRPAAGEEGSLAALNLRLLQNLVGAAVPEKRALVCELLEATCAHVLVLRLCIHHASSVVRWRPLDA</sequence>
<evidence type="ECO:0000313" key="2">
    <source>
        <dbReference type="Proteomes" id="UP001515480"/>
    </source>
</evidence>
<keyword evidence="2" id="KW-1185">Reference proteome</keyword>
<comment type="caution">
    <text evidence="1">The sequence shown here is derived from an EMBL/GenBank/DDBJ whole genome shotgun (WGS) entry which is preliminary data.</text>
</comment>
<reference evidence="1 2" key="1">
    <citation type="journal article" date="2024" name="Science">
        <title>Giant polyketide synthase enzymes in the biosynthesis of giant marine polyether toxins.</title>
        <authorList>
            <person name="Fallon T.R."/>
            <person name="Shende V.V."/>
            <person name="Wierzbicki I.H."/>
            <person name="Pendleton A.L."/>
            <person name="Watervoot N.F."/>
            <person name="Auber R.P."/>
            <person name="Gonzalez D.J."/>
            <person name="Wisecaver J.H."/>
            <person name="Moore B.S."/>
        </authorList>
    </citation>
    <scope>NUCLEOTIDE SEQUENCE [LARGE SCALE GENOMIC DNA]</scope>
    <source>
        <strain evidence="1 2">12B1</strain>
    </source>
</reference>
<gene>
    <name evidence="1" type="ORF">AB1Y20_013263</name>
</gene>
<dbReference type="AlphaFoldDB" id="A0AB34IN84"/>